<proteinExistence type="predicted"/>
<dbReference type="RefSeq" id="WP_012411571.1">
    <property type="nucleotide sequence ID" value="NC_010628.1"/>
</dbReference>
<accession>B2J4D0</accession>
<dbReference type="HOGENOM" id="CLU_2356934_0_0_3"/>
<dbReference type="EnsemblBacteria" id="ACC83620">
    <property type="protein sequence ID" value="ACC83620"/>
    <property type="gene ID" value="Npun_R5299"/>
</dbReference>
<evidence type="ECO:0000313" key="2">
    <source>
        <dbReference type="Proteomes" id="UP000001191"/>
    </source>
</evidence>
<keyword evidence="2" id="KW-1185">Reference proteome</keyword>
<gene>
    <name evidence="1" type="ordered locus">Npun_R5299</name>
</gene>
<organism evidence="1 2">
    <name type="scientific">Nostoc punctiforme (strain ATCC 29133 / PCC 73102)</name>
    <dbReference type="NCBI Taxonomy" id="63737"/>
    <lineage>
        <taxon>Bacteria</taxon>
        <taxon>Bacillati</taxon>
        <taxon>Cyanobacteriota</taxon>
        <taxon>Cyanophyceae</taxon>
        <taxon>Nostocales</taxon>
        <taxon>Nostocaceae</taxon>
        <taxon>Nostoc</taxon>
    </lineage>
</organism>
<dbReference type="AlphaFoldDB" id="B2J4D0"/>
<reference evidence="2" key="1">
    <citation type="submission" date="2008-04" db="EMBL/GenBank/DDBJ databases">
        <title>Complete sequence of chromosome of Nostoc punctiforme ATCC 29133.</title>
        <authorList>
            <consortium name="US DOE Joint Genome Institute"/>
            <person name="Copeland A."/>
            <person name="Lucas S."/>
            <person name="Lapidus A."/>
            <person name="Glavina del Rio T."/>
            <person name="Dalin E."/>
            <person name="Tice H."/>
            <person name="Pitluck S."/>
            <person name="Chain P."/>
            <person name="Malfatti S."/>
            <person name="Shin M."/>
            <person name="Vergez L."/>
            <person name="Schmutz J."/>
            <person name="Larimer F."/>
            <person name="Land M."/>
            <person name="Hauser L."/>
            <person name="Kyrpides N."/>
            <person name="Kim E."/>
            <person name="Meeks J.C."/>
            <person name="Elhai J."/>
            <person name="Campbell E.L."/>
            <person name="Thiel T."/>
            <person name="Longmire J."/>
            <person name="Potts M."/>
            <person name="Atlas R."/>
        </authorList>
    </citation>
    <scope>NUCLEOTIDE SEQUENCE [LARGE SCALE GENOMIC DNA]</scope>
    <source>
        <strain evidence="2">ATCC 29133 / PCC 73102</strain>
    </source>
</reference>
<evidence type="ECO:0008006" key="3">
    <source>
        <dbReference type="Google" id="ProtNLM"/>
    </source>
</evidence>
<dbReference type="eggNOG" id="ENOG502ZDCD">
    <property type="taxonomic scope" value="Bacteria"/>
</dbReference>
<reference evidence="1 2" key="2">
    <citation type="journal article" date="2013" name="Plant Physiol.">
        <title>A Nostoc punctiforme Sugar Transporter Necessary to Establish a Cyanobacterium-Plant Symbiosis.</title>
        <authorList>
            <person name="Ekman M."/>
            <person name="Picossi S."/>
            <person name="Campbell E.L."/>
            <person name="Meeks J.C."/>
            <person name="Flores E."/>
        </authorList>
    </citation>
    <scope>NUCLEOTIDE SEQUENCE [LARGE SCALE GENOMIC DNA]</scope>
    <source>
        <strain evidence="2">ATCC 29133 / PCC 73102</strain>
    </source>
</reference>
<evidence type="ECO:0000313" key="1">
    <source>
        <dbReference type="EMBL" id="ACC83620.1"/>
    </source>
</evidence>
<dbReference type="EMBL" id="CP001037">
    <property type="protein sequence ID" value="ACC83620.1"/>
    <property type="molecule type" value="Genomic_DNA"/>
</dbReference>
<sequence length="96" mass="10753">MGLKLKFNLKILIFTGKDASELASLIRKVCIYLAYQSMNKTAALKFPHLATSSKKKALKRITLSLTLDEAQNLEKYCEQTGKPAIDVIRELIEALP</sequence>
<dbReference type="Proteomes" id="UP000001191">
    <property type="component" value="Chromosome"/>
</dbReference>
<name>B2J4D0_NOSP7</name>
<protein>
    <recommendedName>
        <fullName evidence="3">CopG domain protein DNA-binding domain protein</fullName>
    </recommendedName>
</protein>
<dbReference type="KEGG" id="npu:Npun_R5299"/>